<keyword evidence="4 5" id="KW-0472">Membrane</keyword>
<name>A0A7X0MLC6_9SPHN</name>
<dbReference type="SUPFAM" id="SSF74653">
    <property type="entry name" value="TolA/TonB C-terminal domain"/>
    <property type="match status" value="1"/>
</dbReference>
<dbReference type="AlphaFoldDB" id="A0A7X0MLC6"/>
<accession>A0A7X0MLC6</accession>
<evidence type="ECO:0000256" key="2">
    <source>
        <dbReference type="ARBA" id="ARBA00022692"/>
    </source>
</evidence>
<dbReference type="Pfam" id="PF03544">
    <property type="entry name" value="TonB_C"/>
    <property type="match status" value="1"/>
</dbReference>
<dbReference type="Proteomes" id="UP000522313">
    <property type="component" value="Unassembled WGS sequence"/>
</dbReference>
<feature type="transmembrane region" description="Helical" evidence="5">
    <location>
        <begin position="12"/>
        <end position="31"/>
    </location>
</feature>
<evidence type="ECO:0000256" key="3">
    <source>
        <dbReference type="ARBA" id="ARBA00022989"/>
    </source>
</evidence>
<evidence type="ECO:0000313" key="7">
    <source>
        <dbReference type="EMBL" id="MBB6503507.1"/>
    </source>
</evidence>
<keyword evidence="3 5" id="KW-1133">Transmembrane helix</keyword>
<keyword evidence="2 5" id="KW-0812">Transmembrane</keyword>
<protein>
    <submittedName>
        <fullName evidence="7">Protein TonB</fullName>
    </submittedName>
</protein>
<feature type="domain" description="TonB C-terminal" evidence="6">
    <location>
        <begin position="131"/>
        <end position="224"/>
    </location>
</feature>
<comment type="caution">
    <text evidence="7">The sequence shown here is derived from an EMBL/GenBank/DDBJ whole genome shotgun (WGS) entry which is preliminary data.</text>
</comment>
<evidence type="ECO:0000313" key="8">
    <source>
        <dbReference type="Proteomes" id="UP000522313"/>
    </source>
</evidence>
<dbReference type="PROSITE" id="PS52015">
    <property type="entry name" value="TONB_CTD"/>
    <property type="match status" value="1"/>
</dbReference>
<gene>
    <name evidence="7" type="ORF">F4693_000460</name>
</gene>
<dbReference type="GO" id="GO:0055085">
    <property type="term" value="P:transmembrane transport"/>
    <property type="evidence" value="ECO:0007669"/>
    <property type="project" value="InterPro"/>
</dbReference>
<evidence type="ECO:0000259" key="6">
    <source>
        <dbReference type="PROSITE" id="PS52015"/>
    </source>
</evidence>
<dbReference type="InterPro" id="IPR006260">
    <property type="entry name" value="TonB/TolA_C"/>
</dbReference>
<proteinExistence type="predicted"/>
<dbReference type="NCBIfam" id="TIGR01352">
    <property type="entry name" value="tonB_Cterm"/>
    <property type="match status" value="1"/>
</dbReference>
<organism evidence="7 8">
    <name type="scientific">Sphingomonas endophytica</name>
    <dbReference type="NCBI Taxonomy" id="869719"/>
    <lineage>
        <taxon>Bacteria</taxon>
        <taxon>Pseudomonadati</taxon>
        <taxon>Pseudomonadota</taxon>
        <taxon>Alphaproteobacteria</taxon>
        <taxon>Sphingomonadales</taxon>
        <taxon>Sphingomonadaceae</taxon>
        <taxon>Sphingomonas</taxon>
    </lineage>
</organism>
<dbReference type="RefSeq" id="WP_184503971.1">
    <property type="nucleotide sequence ID" value="NZ_JACHBT010000002.1"/>
</dbReference>
<sequence length="224" mass="24008">MAYANRIDNSRRFTTIAGVAAIHGLIGYVFISGMATSFVQSVSKPFVTTNIPIETPPPPDITPPKLEKVTPHQPTTTMPPLTTVTPIVPSRTSSDNVVVITPPLPPVDFGTATVTVDPPAQPATVSKARGVLARGNRNDWISTDDYPPSALRTEEDGVVGISMRIGADGRVESCTVTAPSGHAALDQATCRLYQRRARFTPAHDEAGTPIAGTFTDRIRWQLPR</sequence>
<dbReference type="InterPro" id="IPR037682">
    <property type="entry name" value="TonB_C"/>
</dbReference>
<dbReference type="EMBL" id="JACHBT010000002">
    <property type="protein sequence ID" value="MBB6503507.1"/>
    <property type="molecule type" value="Genomic_DNA"/>
</dbReference>
<reference evidence="7 8" key="1">
    <citation type="submission" date="2020-08" db="EMBL/GenBank/DDBJ databases">
        <title>The Agave Microbiome: Exploring the role of microbial communities in plant adaptations to desert environments.</title>
        <authorList>
            <person name="Partida-Martinez L.P."/>
        </authorList>
    </citation>
    <scope>NUCLEOTIDE SEQUENCE [LARGE SCALE GENOMIC DNA]</scope>
    <source>
        <strain evidence="7 8">AS3.13</strain>
    </source>
</reference>
<evidence type="ECO:0000256" key="1">
    <source>
        <dbReference type="ARBA" id="ARBA00004167"/>
    </source>
</evidence>
<comment type="subcellular location">
    <subcellularLocation>
        <location evidence="1">Membrane</location>
        <topology evidence="1">Single-pass membrane protein</topology>
    </subcellularLocation>
</comment>
<evidence type="ECO:0000256" key="5">
    <source>
        <dbReference type="SAM" id="Phobius"/>
    </source>
</evidence>
<dbReference type="GO" id="GO:0016020">
    <property type="term" value="C:membrane"/>
    <property type="evidence" value="ECO:0007669"/>
    <property type="project" value="UniProtKB-SubCell"/>
</dbReference>
<reference evidence="7 8" key="2">
    <citation type="submission" date="2020-08" db="EMBL/GenBank/DDBJ databases">
        <authorList>
            <person name="Partida-Martinez L."/>
            <person name="Huntemann M."/>
            <person name="Clum A."/>
            <person name="Wang J."/>
            <person name="Palaniappan K."/>
            <person name="Ritter S."/>
            <person name="Chen I.-M."/>
            <person name="Stamatis D."/>
            <person name="Reddy T."/>
            <person name="O'Malley R."/>
            <person name="Daum C."/>
            <person name="Shapiro N."/>
            <person name="Ivanova N."/>
            <person name="Kyrpides N."/>
            <person name="Woyke T."/>
        </authorList>
    </citation>
    <scope>NUCLEOTIDE SEQUENCE [LARGE SCALE GENOMIC DNA]</scope>
    <source>
        <strain evidence="7 8">AS3.13</strain>
    </source>
</reference>
<evidence type="ECO:0000256" key="4">
    <source>
        <dbReference type="ARBA" id="ARBA00023136"/>
    </source>
</evidence>
<dbReference type="Gene3D" id="3.30.1150.10">
    <property type="match status" value="1"/>
</dbReference>